<feature type="domain" description="SWIM-type" evidence="2">
    <location>
        <begin position="67"/>
        <end position="83"/>
    </location>
</feature>
<protein>
    <recommendedName>
        <fullName evidence="2">SWIM-type domain-containing protein</fullName>
    </recommendedName>
</protein>
<evidence type="ECO:0000313" key="4">
    <source>
        <dbReference type="Proteomes" id="UP000245207"/>
    </source>
</evidence>
<dbReference type="PANTHER" id="PTHR31973:SF188">
    <property type="entry name" value="POLYPROTEIN, PUTATIVE-RELATED"/>
    <property type="match status" value="1"/>
</dbReference>
<dbReference type="OrthoDB" id="1939383at2759"/>
<evidence type="ECO:0000259" key="2">
    <source>
        <dbReference type="Pfam" id="PF04434"/>
    </source>
</evidence>
<feature type="compositionally biased region" description="Polar residues" evidence="1">
    <location>
        <begin position="182"/>
        <end position="196"/>
    </location>
</feature>
<proteinExistence type="predicted"/>
<gene>
    <name evidence="3" type="ORF">CTI12_AA160260</name>
</gene>
<feature type="compositionally biased region" description="Basic residues" evidence="1">
    <location>
        <begin position="157"/>
        <end position="173"/>
    </location>
</feature>
<evidence type="ECO:0000256" key="1">
    <source>
        <dbReference type="SAM" id="MobiDB-lite"/>
    </source>
</evidence>
<keyword evidence="4" id="KW-1185">Reference proteome</keyword>
<feature type="region of interest" description="Disordered" evidence="1">
    <location>
        <begin position="134"/>
        <end position="196"/>
    </location>
</feature>
<evidence type="ECO:0000313" key="3">
    <source>
        <dbReference type="EMBL" id="PWA84213.1"/>
    </source>
</evidence>
<comment type="caution">
    <text evidence="3">The sequence shown here is derived from an EMBL/GenBank/DDBJ whole genome shotgun (WGS) entry which is preliminary data.</text>
</comment>
<dbReference type="GO" id="GO:0003676">
    <property type="term" value="F:nucleic acid binding"/>
    <property type="evidence" value="ECO:0007669"/>
    <property type="project" value="InterPro"/>
</dbReference>
<dbReference type="InterPro" id="IPR007527">
    <property type="entry name" value="Znf_SWIM"/>
</dbReference>
<dbReference type="STRING" id="35608.A0A2U1PEP8"/>
<dbReference type="Proteomes" id="UP000245207">
    <property type="component" value="Unassembled WGS sequence"/>
</dbReference>
<dbReference type="AlphaFoldDB" id="A0A2U1PEP8"/>
<name>A0A2U1PEP8_ARTAN</name>
<sequence length="196" mass="23019">MLMVRFHKKRKVVKKWKGALVPIAQRHIKNISKNFGEYAVCASSNYRAEVKYKGKRWEVILDERKYTCRVWQVRGLPCVHAAAFIAFTRDNNWDKYVDSYFTVDKFKEAYALEIGPLATKDQWVRTEAEGKIYPPVIKRPSGRPRKNRIVPNDESKRRHKCPRCSKYGHHSRTCKNPAFEPSQDSNEFQPSTSKRL</sequence>
<accession>A0A2U1PEP8</accession>
<dbReference type="Pfam" id="PF04434">
    <property type="entry name" value="SWIM"/>
    <property type="match status" value="1"/>
</dbReference>
<reference evidence="3 4" key="1">
    <citation type="journal article" date="2018" name="Mol. Plant">
        <title>The genome of Artemisia annua provides insight into the evolution of Asteraceae family and artemisinin biosynthesis.</title>
        <authorList>
            <person name="Shen Q."/>
            <person name="Zhang L."/>
            <person name="Liao Z."/>
            <person name="Wang S."/>
            <person name="Yan T."/>
            <person name="Shi P."/>
            <person name="Liu M."/>
            <person name="Fu X."/>
            <person name="Pan Q."/>
            <person name="Wang Y."/>
            <person name="Lv Z."/>
            <person name="Lu X."/>
            <person name="Zhang F."/>
            <person name="Jiang W."/>
            <person name="Ma Y."/>
            <person name="Chen M."/>
            <person name="Hao X."/>
            <person name="Li L."/>
            <person name="Tang Y."/>
            <person name="Lv G."/>
            <person name="Zhou Y."/>
            <person name="Sun X."/>
            <person name="Brodelius P.E."/>
            <person name="Rose J.K.C."/>
            <person name="Tang K."/>
        </authorList>
    </citation>
    <scope>NUCLEOTIDE SEQUENCE [LARGE SCALE GENOMIC DNA]</scope>
    <source>
        <strain evidence="4">cv. Huhao1</strain>
        <tissue evidence="3">Leaf</tissue>
    </source>
</reference>
<dbReference type="PANTHER" id="PTHR31973">
    <property type="entry name" value="POLYPROTEIN, PUTATIVE-RELATED"/>
    <property type="match status" value="1"/>
</dbReference>
<dbReference type="EMBL" id="PKPP01001252">
    <property type="protein sequence ID" value="PWA84213.1"/>
    <property type="molecule type" value="Genomic_DNA"/>
</dbReference>
<organism evidence="3 4">
    <name type="scientific">Artemisia annua</name>
    <name type="common">Sweet wormwood</name>
    <dbReference type="NCBI Taxonomy" id="35608"/>
    <lineage>
        <taxon>Eukaryota</taxon>
        <taxon>Viridiplantae</taxon>
        <taxon>Streptophyta</taxon>
        <taxon>Embryophyta</taxon>
        <taxon>Tracheophyta</taxon>
        <taxon>Spermatophyta</taxon>
        <taxon>Magnoliopsida</taxon>
        <taxon>eudicotyledons</taxon>
        <taxon>Gunneridae</taxon>
        <taxon>Pentapetalae</taxon>
        <taxon>asterids</taxon>
        <taxon>campanulids</taxon>
        <taxon>Asterales</taxon>
        <taxon>Asteraceae</taxon>
        <taxon>Asteroideae</taxon>
        <taxon>Anthemideae</taxon>
        <taxon>Artemisiinae</taxon>
        <taxon>Artemisia</taxon>
    </lineage>
</organism>
<dbReference type="SUPFAM" id="SSF57756">
    <property type="entry name" value="Retrovirus zinc finger-like domains"/>
    <property type="match status" value="1"/>
</dbReference>
<dbReference type="InterPro" id="IPR036875">
    <property type="entry name" value="Znf_CCHC_sf"/>
</dbReference>
<dbReference type="GO" id="GO:0008270">
    <property type="term" value="F:zinc ion binding"/>
    <property type="evidence" value="ECO:0007669"/>
    <property type="project" value="InterPro"/>
</dbReference>